<evidence type="ECO:0000313" key="7">
    <source>
        <dbReference type="Proteomes" id="UP000291404"/>
    </source>
</evidence>
<dbReference type="GO" id="GO:0006383">
    <property type="term" value="P:transcription by RNA polymerase III"/>
    <property type="evidence" value="ECO:0007669"/>
    <property type="project" value="InterPro"/>
</dbReference>
<organism evidence="6 7">
    <name type="scientific">Hamiltosporidium magnivora</name>
    <dbReference type="NCBI Taxonomy" id="148818"/>
    <lineage>
        <taxon>Eukaryota</taxon>
        <taxon>Fungi</taxon>
        <taxon>Fungi incertae sedis</taxon>
        <taxon>Microsporidia</taxon>
        <taxon>Dubosqiidae</taxon>
        <taxon>Hamiltosporidium</taxon>
    </lineage>
</organism>
<dbReference type="InterPro" id="IPR016049">
    <property type="entry name" value="RNA_pol_Rpc34-like"/>
</dbReference>
<dbReference type="STRING" id="148818.A0A4Q9LDN4"/>
<evidence type="ECO:0000256" key="4">
    <source>
        <dbReference type="ARBA" id="ARBA00023163"/>
    </source>
</evidence>
<keyword evidence="5" id="KW-0539">Nucleus</keyword>
<gene>
    <name evidence="6" type="ORF">CWI36_0669p0030</name>
</gene>
<evidence type="ECO:0000256" key="5">
    <source>
        <dbReference type="ARBA" id="ARBA00023242"/>
    </source>
</evidence>
<keyword evidence="3" id="KW-0240">DNA-directed RNA polymerase</keyword>
<dbReference type="EMBL" id="PITI01000669">
    <property type="protein sequence ID" value="TBU05151.1"/>
    <property type="molecule type" value="Genomic_DNA"/>
</dbReference>
<dbReference type="Pfam" id="PF05158">
    <property type="entry name" value="RNA_pol_Rpc34"/>
    <property type="match status" value="1"/>
</dbReference>
<dbReference type="Gene3D" id="1.10.10.10">
    <property type="entry name" value="Winged helix-like DNA-binding domain superfamily/Winged helix DNA-binding domain"/>
    <property type="match status" value="2"/>
</dbReference>
<dbReference type="VEuPathDB" id="MicrosporidiaDB:CWI36_0669p0030"/>
<protein>
    <submittedName>
        <fullName evidence="6">Subunit Rpc34 of RNA polymerase</fullName>
    </submittedName>
</protein>
<accession>A0A4Q9LDN4</accession>
<dbReference type="GO" id="GO:0005666">
    <property type="term" value="C:RNA polymerase III complex"/>
    <property type="evidence" value="ECO:0007669"/>
    <property type="project" value="InterPro"/>
</dbReference>
<dbReference type="GO" id="GO:0005654">
    <property type="term" value="C:nucleoplasm"/>
    <property type="evidence" value="ECO:0007669"/>
    <property type="project" value="UniProtKB-ARBA"/>
</dbReference>
<dbReference type="InterPro" id="IPR036388">
    <property type="entry name" value="WH-like_DNA-bd_sf"/>
</dbReference>
<name>A0A4Q9LDN4_9MICR</name>
<dbReference type="InterPro" id="IPR036390">
    <property type="entry name" value="WH_DNA-bd_sf"/>
</dbReference>
<dbReference type="VEuPathDB" id="MicrosporidiaDB:CWI39_0308p0020"/>
<keyword evidence="4" id="KW-0804">Transcription</keyword>
<proteinExistence type="inferred from homology"/>
<evidence type="ECO:0000256" key="1">
    <source>
        <dbReference type="ARBA" id="ARBA00004123"/>
    </source>
</evidence>
<comment type="caution">
    <text evidence="6">The sequence shown here is derived from an EMBL/GenBank/DDBJ whole genome shotgun (WGS) entry which is preliminary data.</text>
</comment>
<dbReference type="PANTHER" id="PTHR12780">
    <property type="entry name" value="RNA POLYMERASE III DNA DIRECTED , 39KD SUBUNIT-RELATED"/>
    <property type="match status" value="1"/>
</dbReference>
<dbReference type="Proteomes" id="UP000291404">
    <property type="component" value="Unassembled WGS sequence"/>
</dbReference>
<evidence type="ECO:0000256" key="2">
    <source>
        <dbReference type="ARBA" id="ARBA00011038"/>
    </source>
</evidence>
<evidence type="ECO:0000313" key="6">
    <source>
        <dbReference type="EMBL" id="TBU05151.1"/>
    </source>
</evidence>
<comment type="subcellular location">
    <subcellularLocation>
        <location evidence="1">Nucleus</location>
    </subcellularLocation>
</comment>
<dbReference type="InterPro" id="IPR007832">
    <property type="entry name" value="RNA_pol_Rpc34"/>
</dbReference>
<sequence length="234" mass="27088">MKNLLEFIATAEDGLTETDILAGYPNATQEEIAKNLNILLKKKQIDIFNDGHTLKYKASLSTMKDEEKMIHTLIIESGTKGCLVRDIKNKTNIPQNFVMKILKILESKKLIKAIKSVKSNLKFYISYDQNPSEELTGGIWFNEADIDEEFVIELTKLMYVYLSKKTLWNNQFSLSKIEEFPCLETIHDHIEKTGISNVGLSLENLYTLLQVMIYDEKVEKIFYKDKYVYRALPQ</sequence>
<dbReference type="AlphaFoldDB" id="A0A4Q9LDN4"/>
<dbReference type="SUPFAM" id="SSF46785">
    <property type="entry name" value="Winged helix' DNA-binding domain"/>
    <property type="match status" value="2"/>
</dbReference>
<dbReference type="FunFam" id="1.10.10.10:FF:000116">
    <property type="entry name" value="DNA-directed RNA polymerase III subunit RPC6"/>
    <property type="match status" value="1"/>
</dbReference>
<comment type="similarity">
    <text evidence="2">Belongs to the eukaryotic RPC34/RPC39 RNA polymerase subunit family.</text>
</comment>
<evidence type="ECO:0000256" key="3">
    <source>
        <dbReference type="ARBA" id="ARBA00022478"/>
    </source>
</evidence>
<keyword evidence="7" id="KW-1185">Reference proteome</keyword>
<dbReference type="GO" id="GO:0005737">
    <property type="term" value="C:cytoplasm"/>
    <property type="evidence" value="ECO:0007669"/>
    <property type="project" value="UniProtKB-ARBA"/>
</dbReference>
<reference evidence="6 7" key="1">
    <citation type="submission" date="2017-12" db="EMBL/GenBank/DDBJ databases">
        <authorList>
            <person name="Pombert J.-F."/>
            <person name="Haag K.L."/>
            <person name="Ebert D."/>
        </authorList>
    </citation>
    <scope>NUCLEOTIDE SEQUENCE [LARGE SCALE GENOMIC DNA]</scope>
    <source>
        <strain evidence="6">BE-OM-2</strain>
    </source>
</reference>